<evidence type="ECO:0000313" key="2">
    <source>
        <dbReference type="Proteomes" id="UP000236959"/>
    </source>
</evidence>
<name>A0A2S3UTS8_9HYPH</name>
<accession>A0A2S3UTS8</accession>
<protein>
    <submittedName>
        <fullName evidence="1">Uncharacterized protein</fullName>
    </submittedName>
</protein>
<dbReference type="EMBL" id="PPCN01000005">
    <property type="protein sequence ID" value="POF31064.1"/>
    <property type="molecule type" value="Genomic_DNA"/>
</dbReference>
<dbReference type="Proteomes" id="UP000236959">
    <property type="component" value="Unassembled WGS sequence"/>
</dbReference>
<keyword evidence="2" id="KW-1185">Reference proteome</keyword>
<sequence>MWLGFRECLCPRLSPQNAKKPTVAPVGLTAVLYEAGGQCRQARSSRLAASGSRFARKQTFTLRPLASQLARAANCFSLFTRLLFRRFFEMTAKFHFTEDAFALHLFLERLQRLIDIVVANQNLHAFFPIFVALRPIRSQNWTWPVLDND</sequence>
<proteinExistence type="predicted"/>
<evidence type="ECO:0000313" key="1">
    <source>
        <dbReference type="EMBL" id="POF31064.1"/>
    </source>
</evidence>
<dbReference type="AlphaFoldDB" id="A0A2S3UTS8"/>
<organism evidence="1 2">
    <name type="scientific">Roseibium marinum</name>
    <dbReference type="NCBI Taxonomy" id="281252"/>
    <lineage>
        <taxon>Bacteria</taxon>
        <taxon>Pseudomonadati</taxon>
        <taxon>Pseudomonadota</taxon>
        <taxon>Alphaproteobacteria</taxon>
        <taxon>Hyphomicrobiales</taxon>
        <taxon>Stappiaceae</taxon>
        <taxon>Roseibium</taxon>
    </lineage>
</organism>
<gene>
    <name evidence="1" type="ORF">CLV41_105244</name>
</gene>
<reference evidence="1 2" key="1">
    <citation type="submission" date="2018-01" db="EMBL/GenBank/DDBJ databases">
        <title>Genomic Encyclopedia of Archaeal and Bacterial Type Strains, Phase II (KMG-II): from individual species to whole genera.</title>
        <authorList>
            <person name="Goeker M."/>
        </authorList>
    </citation>
    <scope>NUCLEOTIDE SEQUENCE [LARGE SCALE GENOMIC DNA]</scope>
    <source>
        <strain evidence="1 2">DSM 17023</strain>
    </source>
</reference>
<comment type="caution">
    <text evidence="1">The sequence shown here is derived from an EMBL/GenBank/DDBJ whole genome shotgun (WGS) entry which is preliminary data.</text>
</comment>